<evidence type="ECO:0000259" key="2">
    <source>
        <dbReference type="Pfam" id="PF08707"/>
    </source>
</evidence>
<dbReference type="InterPro" id="IPR014819">
    <property type="entry name" value="PriCT_2"/>
</dbReference>
<feature type="region of interest" description="Disordered" evidence="1">
    <location>
        <begin position="20"/>
        <end position="40"/>
    </location>
</feature>
<dbReference type="AlphaFoldDB" id="A0A4Q1KFM1"/>
<accession>A0A4Q1KFM1</accession>
<protein>
    <recommendedName>
        <fullName evidence="2">Primase C-terminal 2 domain-containing protein</fullName>
    </recommendedName>
</protein>
<evidence type="ECO:0000256" key="1">
    <source>
        <dbReference type="SAM" id="MobiDB-lite"/>
    </source>
</evidence>
<comment type="caution">
    <text evidence="3">The sequence shown here is derived from an EMBL/GenBank/DDBJ whole genome shotgun (WGS) entry which is preliminary data.</text>
</comment>
<dbReference type="InterPro" id="IPR027417">
    <property type="entry name" value="P-loop_NTPase"/>
</dbReference>
<feature type="domain" description="Primase C-terminal 2" evidence="2">
    <location>
        <begin position="70"/>
        <end position="134"/>
    </location>
</feature>
<name>A0A4Q1KFM1_9SPHN</name>
<evidence type="ECO:0000313" key="4">
    <source>
        <dbReference type="Proteomes" id="UP000290958"/>
    </source>
</evidence>
<gene>
    <name evidence="3" type="ORF">EQG66_12005</name>
</gene>
<reference evidence="4" key="1">
    <citation type="submission" date="2019-01" db="EMBL/GenBank/DDBJ databases">
        <title>Cytophagaceae bacterium strain CAR-16.</title>
        <authorList>
            <person name="Chen W.-M."/>
        </authorList>
    </citation>
    <scope>NUCLEOTIDE SEQUENCE [LARGE SCALE GENOMIC DNA]</scope>
    <source>
        <strain evidence="4">CHR27</strain>
    </source>
</reference>
<feature type="compositionally biased region" description="Basic and acidic residues" evidence="1">
    <location>
        <begin position="23"/>
        <end position="34"/>
    </location>
</feature>
<dbReference type="OrthoDB" id="784829at2"/>
<dbReference type="GO" id="GO:0016817">
    <property type="term" value="F:hydrolase activity, acting on acid anhydrides"/>
    <property type="evidence" value="ECO:0007669"/>
    <property type="project" value="InterPro"/>
</dbReference>
<organism evidence="3 4">
    <name type="scientific">Sphingobium fluviale</name>
    <dbReference type="NCBI Taxonomy" id="2506423"/>
    <lineage>
        <taxon>Bacteria</taxon>
        <taxon>Pseudomonadati</taxon>
        <taxon>Pseudomonadota</taxon>
        <taxon>Alphaproteobacteria</taxon>
        <taxon>Sphingomonadales</taxon>
        <taxon>Sphingomonadaceae</taxon>
        <taxon>Sphingobium</taxon>
    </lineage>
</organism>
<evidence type="ECO:0000313" key="3">
    <source>
        <dbReference type="EMBL" id="RXR27592.1"/>
    </source>
</evidence>
<dbReference type="Proteomes" id="UP000290958">
    <property type="component" value="Unassembled WGS sequence"/>
</dbReference>
<keyword evidence="4" id="KW-1185">Reference proteome</keyword>
<dbReference type="SUPFAM" id="SSF52540">
    <property type="entry name" value="P-loop containing nucleoside triphosphate hydrolases"/>
    <property type="match status" value="1"/>
</dbReference>
<proteinExistence type="predicted"/>
<sequence>MDDVGNSDFIRSLLDNAEPFPLEPERQTSSRSGDRTPGAESVSAAINAGSLARLQNALNFLVLAERIDLGSYGDWFNLACALKPYGEAGFTLFDRLSSEAGGYEGEEACRHKWDELDRPYDGKPFTAATYFKLALEAGWQDPETSSGGSSGGGKPDAAIVVLDQAEAEGDEHWLAQDGQAYVSFRKAVPDGEFHLVHALIASGAYRGVLQSRYLAEKATKVLPKQQEDAAIGILTYRAYEKGTRHSVFLRSAMVGDVCYVELGRADGKVVKIDAAGYSVVGDAPVRFTRGSRGELPLPEQGGTLELFARHFNLSRPDLIRNIGFCIGSFRSAGPFAILLIEGGSGSGKSSLGDRNIALTDPPVEQANARFSLSSDERNLHVHASHAKVLFFDNLSTIGARDADTLCRISTGASSSYRTHHTMTEETQFSLVRPVIATCIATPSDRNDLLSRCLRVTALPITEYRTEEELSRAFEADRPKMLGFLFEAISLALRNRPEVEKARADGLIKPPRLADFALFVEGASEILGLRPGEFCALLSDEQGSMQAEAVLGDPVAEALITYFSRDDATGIDKSARELLDLLKVGNRYAEFPAVNKLRGHLDRIKPGLLANGIAIDMYQDRHAKAWRMRISRTSAFTPIAVPTQPELSRDPF</sequence>
<dbReference type="Pfam" id="PF08707">
    <property type="entry name" value="PriCT_2"/>
    <property type="match status" value="1"/>
</dbReference>
<dbReference type="EMBL" id="SBKP01000012">
    <property type="protein sequence ID" value="RXR27592.1"/>
    <property type="molecule type" value="Genomic_DNA"/>
</dbReference>